<dbReference type="Proteomes" id="UP001055811">
    <property type="component" value="Linkage Group LG05"/>
</dbReference>
<gene>
    <name evidence="1" type="ORF">L2E82_29707</name>
</gene>
<evidence type="ECO:0000313" key="2">
    <source>
        <dbReference type="Proteomes" id="UP001055811"/>
    </source>
</evidence>
<reference evidence="1 2" key="2">
    <citation type="journal article" date="2022" name="Mol. Ecol. Resour.">
        <title>The genomes of chicory, endive, great burdock and yacon provide insights into Asteraceae paleo-polyploidization history and plant inulin production.</title>
        <authorList>
            <person name="Fan W."/>
            <person name="Wang S."/>
            <person name="Wang H."/>
            <person name="Wang A."/>
            <person name="Jiang F."/>
            <person name="Liu H."/>
            <person name="Zhao H."/>
            <person name="Xu D."/>
            <person name="Zhang Y."/>
        </authorList>
    </citation>
    <scope>NUCLEOTIDE SEQUENCE [LARGE SCALE GENOMIC DNA]</scope>
    <source>
        <strain evidence="2">cv. Punajuju</strain>
        <tissue evidence="1">Leaves</tissue>
    </source>
</reference>
<proteinExistence type="predicted"/>
<accession>A0ACB9CY98</accession>
<sequence length="140" mass="15183">MTKESELQQVYTTRAGSHDPCSGPGGHGLDSCRAPSNASTPCGVSVDSSVDLGLRSLDDLEELDGVSNSQAILNLGQLLIKLEKDREHEKAQPPKVQVNEVISLRSGKKVDNKVTAPPAEEDSDVEIIFDEKEELEKEKK</sequence>
<evidence type="ECO:0000313" key="1">
    <source>
        <dbReference type="EMBL" id="KAI3739304.1"/>
    </source>
</evidence>
<protein>
    <submittedName>
        <fullName evidence="1">Uncharacterized protein</fullName>
    </submittedName>
</protein>
<comment type="caution">
    <text evidence="1">The sequence shown here is derived from an EMBL/GenBank/DDBJ whole genome shotgun (WGS) entry which is preliminary data.</text>
</comment>
<dbReference type="EMBL" id="CM042013">
    <property type="protein sequence ID" value="KAI3739304.1"/>
    <property type="molecule type" value="Genomic_DNA"/>
</dbReference>
<keyword evidence="2" id="KW-1185">Reference proteome</keyword>
<name>A0ACB9CY98_CICIN</name>
<organism evidence="1 2">
    <name type="scientific">Cichorium intybus</name>
    <name type="common">Chicory</name>
    <dbReference type="NCBI Taxonomy" id="13427"/>
    <lineage>
        <taxon>Eukaryota</taxon>
        <taxon>Viridiplantae</taxon>
        <taxon>Streptophyta</taxon>
        <taxon>Embryophyta</taxon>
        <taxon>Tracheophyta</taxon>
        <taxon>Spermatophyta</taxon>
        <taxon>Magnoliopsida</taxon>
        <taxon>eudicotyledons</taxon>
        <taxon>Gunneridae</taxon>
        <taxon>Pentapetalae</taxon>
        <taxon>asterids</taxon>
        <taxon>campanulids</taxon>
        <taxon>Asterales</taxon>
        <taxon>Asteraceae</taxon>
        <taxon>Cichorioideae</taxon>
        <taxon>Cichorieae</taxon>
        <taxon>Cichoriinae</taxon>
        <taxon>Cichorium</taxon>
    </lineage>
</organism>
<reference evidence="2" key="1">
    <citation type="journal article" date="2022" name="Mol. Ecol. Resour.">
        <title>The genomes of chicory, endive, great burdock and yacon provide insights into Asteraceae palaeo-polyploidization history and plant inulin production.</title>
        <authorList>
            <person name="Fan W."/>
            <person name="Wang S."/>
            <person name="Wang H."/>
            <person name="Wang A."/>
            <person name="Jiang F."/>
            <person name="Liu H."/>
            <person name="Zhao H."/>
            <person name="Xu D."/>
            <person name="Zhang Y."/>
        </authorList>
    </citation>
    <scope>NUCLEOTIDE SEQUENCE [LARGE SCALE GENOMIC DNA]</scope>
    <source>
        <strain evidence="2">cv. Punajuju</strain>
    </source>
</reference>